<protein>
    <recommendedName>
        <fullName evidence="4">Secretion system C-terminal sorting domain-containing protein</fullName>
    </recommendedName>
</protein>
<keyword evidence="3" id="KW-1185">Reference proteome</keyword>
<accession>A0A098SAA1</accession>
<feature type="chain" id="PRO_5001940067" description="Secretion system C-terminal sorting domain-containing protein" evidence="1">
    <location>
        <begin position="20"/>
        <end position="580"/>
    </location>
</feature>
<comment type="caution">
    <text evidence="2">The sequence shown here is derived from an EMBL/GenBank/DDBJ whole genome shotgun (WGS) entry which is preliminary data.</text>
</comment>
<evidence type="ECO:0000256" key="1">
    <source>
        <dbReference type="SAM" id="SignalP"/>
    </source>
</evidence>
<name>A0A098SAA1_9BACT</name>
<dbReference type="AlphaFoldDB" id="A0A098SAA1"/>
<feature type="signal peptide" evidence="1">
    <location>
        <begin position="1"/>
        <end position="19"/>
    </location>
</feature>
<organism evidence="2 3">
    <name type="scientific">Phaeodactylibacter xiamenensis</name>
    <dbReference type="NCBI Taxonomy" id="1524460"/>
    <lineage>
        <taxon>Bacteria</taxon>
        <taxon>Pseudomonadati</taxon>
        <taxon>Bacteroidota</taxon>
        <taxon>Saprospiria</taxon>
        <taxon>Saprospirales</taxon>
        <taxon>Haliscomenobacteraceae</taxon>
        <taxon>Phaeodactylibacter</taxon>
    </lineage>
</organism>
<proteinExistence type="predicted"/>
<dbReference type="Proteomes" id="UP000029736">
    <property type="component" value="Unassembled WGS sequence"/>
</dbReference>
<sequence>MKASVFYLFLFCFMEAAHAQTSFCPNDPPLNPWLADSPYPIYHRNSYAQASTCITGVLPQDSVAVRMRRDITGGTSPWIYLSEEYPGGVRTILYSNSTHIFKFIDDGTALLAVDSFRLDFNTLTSNGYNHLLSKNRIWFSYEPTYDPADNRYSRLFKFSDADTTDPYSPIVALDTLDFGDYGINRVNMYNLNYNGEIIWYSEEDEVNNIAYAGVIDQDFNMLDTLVFARLPNERINHNSISVDENNTFYIVTSHRLIAFEWDGTELVIGWEAPYDFVHDGPTGNFAYGSGTTPTLIGWGAGNDKLVVVADGHANNNLVAFWRDLPAGWTGVPGMPVRFADSIAIPNAQSFSNLFQSIENSPTAYGYDVAIAQFNGFLGYDCNNFKGVSKFRWDTTANAFNLEWTNSSVNMNGVLAYSSGSNLVYGTGKETDCIYYYYGLNWENGALELSIPLGPEEDFPDDPLYDQGVNHVIDEDGSIYYSGSRSLVKLQRFPRLTSVKGAERAAPEFIVYPNPAGNTAWVDGISLEGNAYRIFSAEGRCLKQATIVNQRIDLSGVPDGLVFVQLIVDGQFVTKKIIKSR</sequence>
<evidence type="ECO:0000313" key="3">
    <source>
        <dbReference type="Proteomes" id="UP000029736"/>
    </source>
</evidence>
<dbReference type="EMBL" id="JPOS01000026">
    <property type="protein sequence ID" value="KGE88012.1"/>
    <property type="molecule type" value="Genomic_DNA"/>
</dbReference>
<evidence type="ECO:0000313" key="2">
    <source>
        <dbReference type="EMBL" id="KGE88012.1"/>
    </source>
</evidence>
<keyword evidence="1" id="KW-0732">Signal</keyword>
<dbReference type="NCBIfam" id="TIGR04183">
    <property type="entry name" value="Por_Secre_tail"/>
    <property type="match status" value="1"/>
</dbReference>
<reference evidence="2 3" key="1">
    <citation type="journal article" date="2014" name="Int. J. Syst. Evol. Microbiol.">
        <title>Phaeodactylibacter xiamenensis gen. nov., sp. nov., a member of the family Saprospiraceae isolated from the marine alga Phaeodactylum tricornutum.</title>
        <authorList>
            <person name="Chen Z.Jr."/>
            <person name="Lei X."/>
            <person name="Lai Q."/>
            <person name="Li Y."/>
            <person name="Zhang B."/>
            <person name="Zhang J."/>
            <person name="Zhang H."/>
            <person name="Yang L."/>
            <person name="Zheng W."/>
            <person name="Tian Y."/>
            <person name="Yu Z."/>
            <person name="Xu H.Jr."/>
            <person name="Zheng T."/>
        </authorList>
    </citation>
    <scope>NUCLEOTIDE SEQUENCE [LARGE SCALE GENOMIC DNA]</scope>
    <source>
        <strain evidence="2 3">KD52</strain>
    </source>
</reference>
<dbReference type="RefSeq" id="WP_044220145.1">
    <property type="nucleotide sequence ID" value="NZ_JBKAGJ010000065.1"/>
</dbReference>
<evidence type="ECO:0008006" key="4">
    <source>
        <dbReference type="Google" id="ProtNLM"/>
    </source>
</evidence>
<gene>
    <name evidence="2" type="ORF">IX84_11470</name>
</gene>
<dbReference type="OrthoDB" id="4495524at2"/>
<dbReference type="InterPro" id="IPR026444">
    <property type="entry name" value="Secre_tail"/>
</dbReference>